<name>A0AAW3JT38_9FIRM</name>
<dbReference type="AlphaFoldDB" id="A0AAW3JT38"/>
<dbReference type="Pfam" id="PF08011">
    <property type="entry name" value="PDDEXK_9"/>
    <property type="match status" value="1"/>
</dbReference>
<dbReference type="InterPro" id="IPR012547">
    <property type="entry name" value="PDDEXK_9"/>
</dbReference>
<evidence type="ECO:0000313" key="3">
    <source>
        <dbReference type="Proteomes" id="UP000050833"/>
    </source>
</evidence>
<keyword evidence="3" id="KW-1185">Reference proteome</keyword>
<gene>
    <name evidence="2" type="ORF">APZ18_09575</name>
</gene>
<reference evidence="2 3" key="1">
    <citation type="submission" date="2015-10" db="EMBL/GenBank/DDBJ databases">
        <title>Butyribacter intestini gen. nov., sp. nov., a butyric acid-producing bacterium of the family Lachnospiraceae isolated from the human faeces.</title>
        <authorList>
            <person name="Zou Y."/>
            <person name="Xue W."/>
            <person name="Luo G."/>
            <person name="Lv M."/>
        </authorList>
    </citation>
    <scope>NUCLEOTIDE SEQUENCE [LARGE SCALE GENOMIC DNA]</scope>
    <source>
        <strain evidence="2 3">TF01-11</strain>
    </source>
</reference>
<proteinExistence type="predicted"/>
<accession>A0AAW3JT38</accession>
<dbReference type="PANTHER" id="PTHR34825">
    <property type="entry name" value="CONSERVED PROTEIN, WITH A WEAK D-GALACTARATE DEHYDRATASE/ALTRONATE HYDROLASE DOMAIN"/>
    <property type="match status" value="1"/>
</dbReference>
<dbReference type="EMBL" id="LLKB01000005">
    <property type="protein sequence ID" value="KQC84956.1"/>
    <property type="molecule type" value="Genomic_DNA"/>
</dbReference>
<evidence type="ECO:0000313" key="2">
    <source>
        <dbReference type="EMBL" id="KQC84956.1"/>
    </source>
</evidence>
<feature type="domain" description="AAA-ATPase-like" evidence="1">
    <location>
        <begin position="8"/>
        <end position="236"/>
    </location>
</feature>
<dbReference type="InterPro" id="IPR018631">
    <property type="entry name" value="AAA-ATPase-like_dom"/>
</dbReference>
<protein>
    <recommendedName>
        <fullName evidence="1">AAA-ATPase-like domain-containing protein</fullName>
    </recommendedName>
</protein>
<dbReference type="RefSeq" id="WP_055944268.1">
    <property type="nucleotide sequence ID" value="NZ_JAQDCV010000002.1"/>
</dbReference>
<sequence length="569" mass="66113">MGDKLKLPVGIDDFEKIRRNTFYYIDKTKLIEQLFVNWGEVNLFTRPRRFGKTLNMSMLKCFFEIGADETLFNGLYISGNRQLCEEHMGKYPVIFLSLKNVEGLTFENAKYQMAELVGREAERFGFLKQSERLSENDKEVYLALTKKVNGKYVIDDDILYASLQALSELLYKHYGKKTVILIDEYDVPLDKAFGHGYYREMVALIRAVFGKALKTNFALEFAVLTGCLRVSKESIFTGLNNFKILSVTDTRFDEQFGFTDKEVKELLAYYHIENRFEETKRWYDGYHFGNADVYCPWDVINHVDRIKDDANAGPEAYWINTSGNELVKRFVDRAGKTTRNEIERLIAGESIEKHIRLDLTYDEIDNSIDNLWSVLFTTGYLTQTGLTKDGAYKLVIPNREVREVFKLQINEWFKKSIFSNTDRLQAFWKSFEDGNTLEIEKYINRVLSNSISVFDTKARKEEKESSYHNLLVGILTGNDDWLVKSNAEAGEGFADIIVETDDPDAGIIAELKYTKDFKEMETACSKALEQIKDRRYQEYLLNDDRRDILLYGIAFCKKRCKVIAEKMKI</sequence>
<dbReference type="PANTHER" id="PTHR34825:SF1">
    <property type="entry name" value="AAA-ATPASE-LIKE DOMAIN-CONTAINING PROTEIN"/>
    <property type="match status" value="1"/>
</dbReference>
<dbReference type="Proteomes" id="UP000050833">
    <property type="component" value="Unassembled WGS sequence"/>
</dbReference>
<organism evidence="2 3">
    <name type="scientific">Butyribacter intestini</name>
    <dbReference type="NCBI Taxonomy" id="1703332"/>
    <lineage>
        <taxon>Bacteria</taxon>
        <taxon>Bacillati</taxon>
        <taxon>Bacillota</taxon>
        <taxon>Clostridia</taxon>
        <taxon>Lachnospirales</taxon>
        <taxon>Lachnospiraceae</taxon>
        <taxon>Butyribacter</taxon>
    </lineage>
</organism>
<dbReference type="Pfam" id="PF09820">
    <property type="entry name" value="AAA-ATPase_like"/>
    <property type="match status" value="1"/>
</dbReference>
<evidence type="ECO:0000259" key="1">
    <source>
        <dbReference type="Pfam" id="PF09820"/>
    </source>
</evidence>
<comment type="caution">
    <text evidence="2">The sequence shown here is derived from an EMBL/GenBank/DDBJ whole genome shotgun (WGS) entry which is preliminary data.</text>
</comment>